<gene>
    <name evidence="1" type="ORF">KXQ929_LOCUS52537</name>
</gene>
<organism evidence="1 2">
    <name type="scientific">Adineta steineri</name>
    <dbReference type="NCBI Taxonomy" id="433720"/>
    <lineage>
        <taxon>Eukaryota</taxon>
        <taxon>Metazoa</taxon>
        <taxon>Spiralia</taxon>
        <taxon>Gnathifera</taxon>
        <taxon>Rotifera</taxon>
        <taxon>Eurotatoria</taxon>
        <taxon>Bdelloidea</taxon>
        <taxon>Adinetida</taxon>
        <taxon>Adinetidae</taxon>
        <taxon>Adineta</taxon>
    </lineage>
</organism>
<evidence type="ECO:0000313" key="2">
    <source>
        <dbReference type="Proteomes" id="UP000663868"/>
    </source>
</evidence>
<name>A0A820QR27_9BILA</name>
<accession>A0A820QR27</accession>
<protein>
    <submittedName>
        <fullName evidence="1">Uncharacterized protein</fullName>
    </submittedName>
</protein>
<feature type="non-terminal residue" evidence="1">
    <location>
        <position position="1"/>
    </location>
</feature>
<proteinExistence type="predicted"/>
<dbReference type="EMBL" id="CAJOBB010027995">
    <property type="protein sequence ID" value="CAF4426805.1"/>
    <property type="molecule type" value="Genomic_DNA"/>
</dbReference>
<dbReference type="AlphaFoldDB" id="A0A820QR27"/>
<evidence type="ECO:0000313" key="1">
    <source>
        <dbReference type="EMBL" id="CAF4426805.1"/>
    </source>
</evidence>
<sequence>MAATTTNYTEIQDEEANASFLLGKRDVLLNNYQSACDHLSKACER</sequence>
<comment type="caution">
    <text evidence="1">The sequence shown here is derived from an EMBL/GenBank/DDBJ whole genome shotgun (WGS) entry which is preliminary data.</text>
</comment>
<dbReference type="Proteomes" id="UP000663868">
    <property type="component" value="Unassembled WGS sequence"/>
</dbReference>
<reference evidence="1" key="1">
    <citation type="submission" date="2021-02" db="EMBL/GenBank/DDBJ databases">
        <authorList>
            <person name="Nowell W R."/>
        </authorList>
    </citation>
    <scope>NUCLEOTIDE SEQUENCE</scope>
</reference>